<dbReference type="CDD" id="cd03024">
    <property type="entry name" value="DsbA_FrnE"/>
    <property type="match status" value="1"/>
</dbReference>
<evidence type="ECO:0000313" key="3">
    <source>
        <dbReference type="Proteomes" id="UP000054845"/>
    </source>
</evidence>
<dbReference type="GO" id="GO:0016491">
    <property type="term" value="F:oxidoreductase activity"/>
    <property type="evidence" value="ECO:0007669"/>
    <property type="project" value="InterPro"/>
</dbReference>
<dbReference type="Proteomes" id="UP000054845">
    <property type="component" value="Unassembled WGS sequence"/>
</dbReference>
<dbReference type="AlphaFoldDB" id="A0A0P1B7D6"/>
<feature type="domain" description="DSBA-like thioredoxin" evidence="1">
    <location>
        <begin position="12"/>
        <end position="223"/>
    </location>
</feature>
<dbReference type="PANTHER" id="PTHR13887">
    <property type="entry name" value="GLUTATHIONE S-TRANSFERASE KAPPA"/>
    <property type="match status" value="1"/>
</dbReference>
<dbReference type="InterPro" id="IPR036249">
    <property type="entry name" value="Thioredoxin-like_sf"/>
</dbReference>
<dbReference type="EMBL" id="CCYA01000065">
    <property type="protein sequence ID" value="CEH11820.1"/>
    <property type="molecule type" value="Genomic_DNA"/>
</dbReference>
<dbReference type="PANTHER" id="PTHR13887:SF41">
    <property type="entry name" value="THIOREDOXIN SUPERFAMILY PROTEIN"/>
    <property type="match status" value="1"/>
</dbReference>
<protein>
    <submittedName>
        <fullName evidence="2">DSBA OXIDOREDUCTASE FAMILY PROTEIN</fullName>
    </submittedName>
</protein>
<keyword evidence="3" id="KW-1185">Reference proteome</keyword>
<evidence type="ECO:0000313" key="2">
    <source>
        <dbReference type="EMBL" id="CEH11820.1"/>
    </source>
</evidence>
<dbReference type="InterPro" id="IPR001853">
    <property type="entry name" value="DSBA-like_thioredoxin_dom"/>
</dbReference>
<evidence type="ECO:0000259" key="1">
    <source>
        <dbReference type="Pfam" id="PF01323"/>
    </source>
</evidence>
<dbReference type="SUPFAM" id="SSF52833">
    <property type="entry name" value="Thioredoxin-like"/>
    <property type="match status" value="1"/>
</dbReference>
<proteinExistence type="predicted"/>
<dbReference type="STRING" id="401625.A0A0P1B7D6"/>
<dbReference type="Gene3D" id="3.40.30.10">
    <property type="entry name" value="Glutaredoxin"/>
    <property type="match status" value="1"/>
</dbReference>
<dbReference type="Pfam" id="PF01323">
    <property type="entry name" value="DSBA"/>
    <property type="match status" value="1"/>
</dbReference>
<organism evidence="2 3">
    <name type="scientific">Ceraceosorus bombacis</name>
    <dbReference type="NCBI Taxonomy" id="401625"/>
    <lineage>
        <taxon>Eukaryota</taxon>
        <taxon>Fungi</taxon>
        <taxon>Dikarya</taxon>
        <taxon>Basidiomycota</taxon>
        <taxon>Ustilaginomycotina</taxon>
        <taxon>Exobasidiomycetes</taxon>
        <taxon>Ceraceosorales</taxon>
        <taxon>Ceraceosoraceae</taxon>
        <taxon>Ceraceosorus</taxon>
    </lineage>
</organism>
<reference evidence="2 3" key="1">
    <citation type="submission" date="2014-09" db="EMBL/GenBank/DDBJ databases">
        <authorList>
            <person name="Magalhaes I.L.F."/>
            <person name="Oliveira U."/>
            <person name="Santos F.R."/>
            <person name="Vidigal T.H.D.A."/>
            <person name="Brescovit A.D."/>
            <person name="Santos A.J."/>
        </authorList>
    </citation>
    <scope>NUCLEOTIDE SEQUENCE [LARGE SCALE GENOMIC DNA]</scope>
</reference>
<name>A0A0P1B7D6_9BASI</name>
<accession>A0A0P1B7D6</accession>
<sequence length="257" mass="28615">MPVATLIPLRIAVTSDNICPFCFIGLRKLQKALATSPYTSGPEAVFEPSIHFLPYQLDPTLPSDHALDKRERYFNKFGARFAQMEQMMQQRGKEEGIDFDYNGPLRSTFDSHRLMAYAYDKGGWEQQYKFIEVLFTHYFEKQGDPGCRVQLSDLAVKSELFASETSAKEWLASSALADEVKLGFERARSKGITGVPHFELAAGEQDHLKATAEVPGAQEAQCFRAVIERMAEKAGAVSKCPGDGCRTVSGAEARRCL</sequence>
<dbReference type="OrthoDB" id="1930760at2759"/>